<organism evidence="2 3">
    <name type="scientific">Armillaria borealis</name>
    <dbReference type="NCBI Taxonomy" id="47425"/>
    <lineage>
        <taxon>Eukaryota</taxon>
        <taxon>Fungi</taxon>
        <taxon>Dikarya</taxon>
        <taxon>Basidiomycota</taxon>
        <taxon>Agaricomycotina</taxon>
        <taxon>Agaricomycetes</taxon>
        <taxon>Agaricomycetidae</taxon>
        <taxon>Agaricales</taxon>
        <taxon>Marasmiineae</taxon>
        <taxon>Physalacriaceae</taxon>
        <taxon>Armillaria</taxon>
    </lineage>
</organism>
<evidence type="ECO:0000256" key="1">
    <source>
        <dbReference type="SAM" id="SignalP"/>
    </source>
</evidence>
<dbReference type="Proteomes" id="UP001175226">
    <property type="component" value="Unassembled WGS sequence"/>
</dbReference>
<name>A0AA39J6W2_9AGAR</name>
<protein>
    <recommendedName>
        <fullName evidence="4">Secreted protein</fullName>
    </recommendedName>
</protein>
<accession>A0AA39J6W2</accession>
<reference evidence="2" key="1">
    <citation type="submission" date="2023-06" db="EMBL/GenBank/DDBJ databases">
        <authorList>
            <consortium name="Lawrence Berkeley National Laboratory"/>
            <person name="Ahrendt S."/>
            <person name="Sahu N."/>
            <person name="Indic B."/>
            <person name="Wong-Bajracharya J."/>
            <person name="Merenyi Z."/>
            <person name="Ke H.-M."/>
            <person name="Monk M."/>
            <person name="Kocsube S."/>
            <person name="Drula E."/>
            <person name="Lipzen A."/>
            <person name="Balint B."/>
            <person name="Henrissat B."/>
            <person name="Andreopoulos B."/>
            <person name="Martin F.M."/>
            <person name="Harder C.B."/>
            <person name="Rigling D."/>
            <person name="Ford K.L."/>
            <person name="Foster G.D."/>
            <person name="Pangilinan J."/>
            <person name="Papanicolaou A."/>
            <person name="Barry K."/>
            <person name="LaButti K."/>
            <person name="Viragh M."/>
            <person name="Koriabine M."/>
            <person name="Yan M."/>
            <person name="Riley R."/>
            <person name="Champramary S."/>
            <person name="Plett K.L."/>
            <person name="Tsai I.J."/>
            <person name="Slot J."/>
            <person name="Sipos G."/>
            <person name="Plett J."/>
            <person name="Nagy L.G."/>
            <person name="Grigoriev I.V."/>
        </authorList>
    </citation>
    <scope>NUCLEOTIDE SEQUENCE</scope>
    <source>
        <strain evidence="2">FPL87.14</strain>
    </source>
</reference>
<proteinExistence type="predicted"/>
<dbReference type="EMBL" id="JAUEPT010000053">
    <property type="protein sequence ID" value="KAK0436769.1"/>
    <property type="molecule type" value="Genomic_DNA"/>
</dbReference>
<feature type="chain" id="PRO_5041258892" description="Secreted protein" evidence="1">
    <location>
        <begin position="29"/>
        <end position="78"/>
    </location>
</feature>
<evidence type="ECO:0008006" key="4">
    <source>
        <dbReference type="Google" id="ProtNLM"/>
    </source>
</evidence>
<comment type="caution">
    <text evidence="2">The sequence shown here is derived from an EMBL/GenBank/DDBJ whole genome shotgun (WGS) entry which is preliminary data.</text>
</comment>
<evidence type="ECO:0000313" key="2">
    <source>
        <dbReference type="EMBL" id="KAK0436769.1"/>
    </source>
</evidence>
<keyword evidence="1" id="KW-0732">Signal</keyword>
<dbReference type="AlphaFoldDB" id="A0AA39J6W2"/>
<sequence>MPAAHPLPPKGTSITAVFLLVLKPLYLAVESAPCLNETQSRSNNRTRVRVQLRLIDNDLCITLRMMMMMMMWSLLLLP</sequence>
<feature type="signal peptide" evidence="1">
    <location>
        <begin position="1"/>
        <end position="28"/>
    </location>
</feature>
<feature type="non-terminal residue" evidence="2">
    <location>
        <position position="78"/>
    </location>
</feature>
<evidence type="ECO:0000313" key="3">
    <source>
        <dbReference type="Proteomes" id="UP001175226"/>
    </source>
</evidence>
<keyword evidence="3" id="KW-1185">Reference proteome</keyword>
<gene>
    <name evidence="2" type="ORF">EV421DRAFT_1830835</name>
</gene>